<sequence>MDFAAHILTRGGGDEERETTSLITKRSWRSWLGKAFGRLVSRGKRKRSACTRIIRKVVWGTLENARRRSSSRFAVRFRKKIDRRVAGYDMTSYSKNFDDGGWQQEEVGYGGRSFAFRFGQPIGFDFSQL</sequence>
<proteinExistence type="predicted"/>
<reference evidence="2" key="1">
    <citation type="journal article" date="2023" name="Front. Plant Sci.">
        <title>Chromosomal-level genome assembly of Melastoma candidum provides insights into trichome evolution.</title>
        <authorList>
            <person name="Zhong Y."/>
            <person name="Wu W."/>
            <person name="Sun C."/>
            <person name="Zou P."/>
            <person name="Liu Y."/>
            <person name="Dai S."/>
            <person name="Zhou R."/>
        </authorList>
    </citation>
    <scope>NUCLEOTIDE SEQUENCE [LARGE SCALE GENOMIC DNA]</scope>
</reference>
<dbReference type="Proteomes" id="UP001057402">
    <property type="component" value="Chromosome 3"/>
</dbReference>
<dbReference type="EMBL" id="CM042882">
    <property type="protein sequence ID" value="KAI4381011.1"/>
    <property type="molecule type" value="Genomic_DNA"/>
</dbReference>
<evidence type="ECO:0000313" key="1">
    <source>
        <dbReference type="EMBL" id="KAI4381011.1"/>
    </source>
</evidence>
<keyword evidence="2" id="KW-1185">Reference proteome</keyword>
<accession>A0ACB9RS14</accession>
<comment type="caution">
    <text evidence="1">The sequence shown here is derived from an EMBL/GenBank/DDBJ whole genome shotgun (WGS) entry which is preliminary data.</text>
</comment>
<organism evidence="1 2">
    <name type="scientific">Melastoma candidum</name>
    <dbReference type="NCBI Taxonomy" id="119954"/>
    <lineage>
        <taxon>Eukaryota</taxon>
        <taxon>Viridiplantae</taxon>
        <taxon>Streptophyta</taxon>
        <taxon>Embryophyta</taxon>
        <taxon>Tracheophyta</taxon>
        <taxon>Spermatophyta</taxon>
        <taxon>Magnoliopsida</taxon>
        <taxon>eudicotyledons</taxon>
        <taxon>Gunneridae</taxon>
        <taxon>Pentapetalae</taxon>
        <taxon>rosids</taxon>
        <taxon>malvids</taxon>
        <taxon>Myrtales</taxon>
        <taxon>Melastomataceae</taxon>
        <taxon>Melastomatoideae</taxon>
        <taxon>Melastomateae</taxon>
        <taxon>Melastoma</taxon>
    </lineage>
</organism>
<gene>
    <name evidence="1" type="ORF">MLD38_007130</name>
</gene>
<evidence type="ECO:0000313" key="2">
    <source>
        <dbReference type="Proteomes" id="UP001057402"/>
    </source>
</evidence>
<protein>
    <submittedName>
        <fullName evidence="1">Uncharacterized protein</fullName>
    </submittedName>
</protein>
<name>A0ACB9RS14_9MYRT</name>